<dbReference type="EMBL" id="BARV01004090">
    <property type="protein sequence ID" value="GAI15340.1"/>
    <property type="molecule type" value="Genomic_DNA"/>
</dbReference>
<accession>X1MKV0</accession>
<proteinExistence type="predicted"/>
<comment type="caution">
    <text evidence="2">The sequence shown here is derived from an EMBL/GenBank/DDBJ whole genome shotgun (WGS) entry which is preliminary data.</text>
</comment>
<evidence type="ECO:0000259" key="1">
    <source>
        <dbReference type="PROSITE" id="PS51832"/>
    </source>
</evidence>
<dbReference type="PROSITE" id="PS51832">
    <property type="entry name" value="HD_GYP"/>
    <property type="match status" value="1"/>
</dbReference>
<name>X1MKV0_9ZZZZ</name>
<evidence type="ECO:0000313" key="2">
    <source>
        <dbReference type="EMBL" id="GAI15340.1"/>
    </source>
</evidence>
<sequence length="81" mass="9182">HECLNGSGYPQGLKKGDILLEAKILVVSDVVEAMSSHRPYRPARGLEVTLEEISKEKDVLYDADIVDVCLRLFEKKDFKFD</sequence>
<dbReference type="SUPFAM" id="SSF109604">
    <property type="entry name" value="HD-domain/PDEase-like"/>
    <property type="match status" value="1"/>
</dbReference>
<protein>
    <recommendedName>
        <fullName evidence="1">HD-GYP domain-containing protein</fullName>
    </recommendedName>
</protein>
<organism evidence="2">
    <name type="scientific">marine sediment metagenome</name>
    <dbReference type="NCBI Taxonomy" id="412755"/>
    <lineage>
        <taxon>unclassified sequences</taxon>
        <taxon>metagenomes</taxon>
        <taxon>ecological metagenomes</taxon>
    </lineage>
</organism>
<dbReference type="PANTHER" id="PTHR43155">
    <property type="entry name" value="CYCLIC DI-GMP PHOSPHODIESTERASE PA4108-RELATED"/>
    <property type="match status" value="1"/>
</dbReference>
<dbReference type="InterPro" id="IPR037522">
    <property type="entry name" value="HD_GYP_dom"/>
</dbReference>
<dbReference type="AlphaFoldDB" id="X1MKV0"/>
<dbReference type="Pfam" id="PF13487">
    <property type="entry name" value="HD_5"/>
    <property type="match status" value="1"/>
</dbReference>
<dbReference type="CDD" id="cd00077">
    <property type="entry name" value="HDc"/>
    <property type="match status" value="1"/>
</dbReference>
<feature type="non-terminal residue" evidence="2">
    <location>
        <position position="1"/>
    </location>
</feature>
<dbReference type="Gene3D" id="1.10.3210.10">
    <property type="entry name" value="Hypothetical protein af1432"/>
    <property type="match status" value="1"/>
</dbReference>
<dbReference type="InterPro" id="IPR003607">
    <property type="entry name" value="HD/PDEase_dom"/>
</dbReference>
<dbReference type="PANTHER" id="PTHR43155:SF2">
    <property type="entry name" value="CYCLIC DI-GMP PHOSPHODIESTERASE PA4108"/>
    <property type="match status" value="1"/>
</dbReference>
<feature type="domain" description="HD-GYP" evidence="1">
    <location>
        <begin position="1"/>
        <end position="81"/>
    </location>
</feature>
<reference evidence="2" key="1">
    <citation type="journal article" date="2014" name="Front. Microbiol.">
        <title>High frequency of phylogenetically diverse reductive dehalogenase-homologous genes in deep subseafloor sedimentary metagenomes.</title>
        <authorList>
            <person name="Kawai M."/>
            <person name="Futagami T."/>
            <person name="Toyoda A."/>
            <person name="Takaki Y."/>
            <person name="Nishi S."/>
            <person name="Hori S."/>
            <person name="Arai W."/>
            <person name="Tsubouchi T."/>
            <person name="Morono Y."/>
            <person name="Uchiyama I."/>
            <person name="Ito T."/>
            <person name="Fujiyama A."/>
            <person name="Inagaki F."/>
            <person name="Takami H."/>
        </authorList>
    </citation>
    <scope>NUCLEOTIDE SEQUENCE</scope>
    <source>
        <strain evidence="2">Expedition CK06-06</strain>
    </source>
</reference>
<gene>
    <name evidence="2" type="ORF">S06H3_09333</name>
</gene>